<evidence type="ECO:0000256" key="1">
    <source>
        <dbReference type="SAM" id="Phobius"/>
    </source>
</evidence>
<keyword evidence="1" id="KW-0812">Transmembrane</keyword>
<keyword evidence="1" id="KW-1133">Transmembrane helix</keyword>
<evidence type="ECO:0000313" key="2">
    <source>
        <dbReference type="EMBL" id="KAF3426036.1"/>
    </source>
</evidence>
<dbReference type="Gene3D" id="1.25.40.10">
    <property type="entry name" value="Tetratricopeptide repeat domain"/>
    <property type="match status" value="1"/>
</dbReference>
<sequence length="97" mass="10959">MYHVVDCTVLGITRQQKQAIAIHCLQKSIEAEPKSGQSLYLLGRCLAASGKVHDAFIAYSYHSTEAIVYSEVIFFFLQLAPYAVQLIQAVYLYLMRL</sequence>
<keyword evidence="3" id="KW-1185">Reference proteome</keyword>
<protein>
    <submittedName>
        <fullName evidence="2">Uncharacterized protein</fullName>
    </submittedName>
</protein>
<dbReference type="AlphaFoldDB" id="A0A833S3G3"/>
<reference evidence="2" key="1">
    <citation type="submission" date="2019-11" db="EMBL/GenBank/DDBJ databases">
        <title>The nuclear and mitochondrial genomes of Frieseomelitta varia - a highly eusocial stingless bee (Meliponini) with a permanently sterile worker caste.</title>
        <authorList>
            <person name="Freitas F.C.P."/>
            <person name="Lourenco A.P."/>
            <person name="Nunes F.M.F."/>
            <person name="Paschoal A.R."/>
            <person name="Abreu F.C.P."/>
            <person name="Barbin F.O."/>
            <person name="Bataglia L."/>
            <person name="Cardoso-Junior C.A.M."/>
            <person name="Cervoni M.S."/>
            <person name="Silva S.R."/>
            <person name="Dalarmi F."/>
            <person name="Del Lama M.A."/>
            <person name="Depintor T.S."/>
            <person name="Ferreira K.M."/>
            <person name="Goria P.S."/>
            <person name="Jaskot M.C."/>
            <person name="Lago D.C."/>
            <person name="Luna-Lucena D."/>
            <person name="Moda L.M."/>
            <person name="Nascimento L."/>
            <person name="Pedrino M."/>
            <person name="Rabico F.O."/>
            <person name="Sanches F.C."/>
            <person name="Santos D.E."/>
            <person name="Santos C.G."/>
            <person name="Vieira J."/>
            <person name="Lopes T.F."/>
            <person name="Barchuk A.R."/>
            <person name="Hartfelder K."/>
            <person name="Simoes Z.L.P."/>
            <person name="Bitondi M.M.G."/>
            <person name="Pinheiro D.G."/>
        </authorList>
    </citation>
    <scope>NUCLEOTIDE SEQUENCE</scope>
    <source>
        <strain evidence="2">USP_RPSP 00005682</strain>
        <tissue evidence="2">Whole individual</tissue>
    </source>
</reference>
<dbReference type="Proteomes" id="UP000655588">
    <property type="component" value="Unassembled WGS sequence"/>
</dbReference>
<evidence type="ECO:0000313" key="3">
    <source>
        <dbReference type="Proteomes" id="UP000655588"/>
    </source>
</evidence>
<proteinExistence type="predicted"/>
<name>A0A833S3G3_9HYME</name>
<feature type="transmembrane region" description="Helical" evidence="1">
    <location>
        <begin position="72"/>
        <end position="94"/>
    </location>
</feature>
<keyword evidence="1" id="KW-0472">Membrane</keyword>
<dbReference type="SUPFAM" id="SSF48452">
    <property type="entry name" value="TPR-like"/>
    <property type="match status" value="1"/>
</dbReference>
<dbReference type="InterPro" id="IPR011990">
    <property type="entry name" value="TPR-like_helical_dom_sf"/>
</dbReference>
<organism evidence="2 3">
    <name type="scientific">Frieseomelitta varia</name>
    <dbReference type="NCBI Taxonomy" id="561572"/>
    <lineage>
        <taxon>Eukaryota</taxon>
        <taxon>Metazoa</taxon>
        <taxon>Ecdysozoa</taxon>
        <taxon>Arthropoda</taxon>
        <taxon>Hexapoda</taxon>
        <taxon>Insecta</taxon>
        <taxon>Pterygota</taxon>
        <taxon>Neoptera</taxon>
        <taxon>Endopterygota</taxon>
        <taxon>Hymenoptera</taxon>
        <taxon>Apocrita</taxon>
        <taxon>Aculeata</taxon>
        <taxon>Apoidea</taxon>
        <taxon>Anthophila</taxon>
        <taxon>Apidae</taxon>
        <taxon>Frieseomelitta</taxon>
    </lineage>
</organism>
<dbReference type="EMBL" id="WNWW01000345">
    <property type="protein sequence ID" value="KAF3426036.1"/>
    <property type="molecule type" value="Genomic_DNA"/>
</dbReference>
<accession>A0A833S3G3</accession>
<gene>
    <name evidence="2" type="ORF">E2986_13241</name>
</gene>
<comment type="caution">
    <text evidence="2">The sequence shown here is derived from an EMBL/GenBank/DDBJ whole genome shotgun (WGS) entry which is preliminary data.</text>
</comment>